<sequence length="62" mass="7199">MQNNIQNDYGLPSEVCTNLSTHRRQVVGMAYVPMQKWSMPMPLEKGFCSGTIFYDLNKPFRQ</sequence>
<dbReference type="Proteomes" id="UP000295773">
    <property type="component" value="Unassembled WGS sequence"/>
</dbReference>
<dbReference type="RefSeq" id="WP_132224055.1">
    <property type="nucleotide sequence ID" value="NZ_JANKBG010000004.1"/>
</dbReference>
<dbReference type="InterPro" id="IPR020256">
    <property type="entry name" value="Spore_coat_CotJA"/>
</dbReference>
<reference evidence="1 2" key="1">
    <citation type="submission" date="2019-03" db="EMBL/GenBank/DDBJ databases">
        <title>Genomic Encyclopedia of Type Strains, Phase IV (KMG-IV): sequencing the most valuable type-strain genomes for metagenomic binning, comparative biology and taxonomic classification.</title>
        <authorList>
            <person name="Goeker M."/>
        </authorList>
    </citation>
    <scope>NUCLEOTIDE SEQUENCE [LARGE SCALE GENOMIC DNA]</scope>
    <source>
        <strain evidence="1 2">DSM 29481</strain>
    </source>
</reference>
<evidence type="ECO:0000313" key="1">
    <source>
        <dbReference type="EMBL" id="TCU62436.1"/>
    </source>
</evidence>
<protein>
    <submittedName>
        <fullName evidence="1">Spore coat associated protein JA (CotJA)</fullName>
    </submittedName>
</protein>
<dbReference type="Pfam" id="PF11007">
    <property type="entry name" value="CotJA"/>
    <property type="match status" value="1"/>
</dbReference>
<dbReference type="AlphaFoldDB" id="A0A4R3TLF3"/>
<comment type="caution">
    <text evidence="1">The sequence shown here is derived from an EMBL/GenBank/DDBJ whole genome shotgun (WGS) entry which is preliminary data.</text>
</comment>
<evidence type="ECO:0000313" key="2">
    <source>
        <dbReference type="Proteomes" id="UP000295773"/>
    </source>
</evidence>
<name>A0A4R3TLF3_9FIRM</name>
<keyword evidence="2" id="KW-1185">Reference proteome</keyword>
<proteinExistence type="predicted"/>
<dbReference type="EMBL" id="SMBP01000004">
    <property type="protein sequence ID" value="TCU62436.1"/>
    <property type="molecule type" value="Genomic_DNA"/>
</dbReference>
<gene>
    <name evidence="1" type="ORF">EDD61_10474</name>
</gene>
<accession>A0A4R3TLF3</accession>
<organism evidence="1 2">
    <name type="scientific">Longicatena caecimuris</name>
    <dbReference type="NCBI Taxonomy" id="1796635"/>
    <lineage>
        <taxon>Bacteria</taxon>
        <taxon>Bacillati</taxon>
        <taxon>Bacillota</taxon>
        <taxon>Erysipelotrichia</taxon>
        <taxon>Erysipelotrichales</taxon>
        <taxon>Erysipelotrichaceae</taxon>
        <taxon>Longicatena</taxon>
    </lineage>
</organism>